<comment type="similarity">
    <text evidence="1">Belongs to the shaker potassium channel beta subunit family.</text>
</comment>
<dbReference type="InterPro" id="IPR023210">
    <property type="entry name" value="NADP_OxRdtase_dom"/>
</dbReference>
<evidence type="ECO:0000259" key="4">
    <source>
        <dbReference type="Pfam" id="PF00248"/>
    </source>
</evidence>
<dbReference type="InterPro" id="IPR005399">
    <property type="entry name" value="K_chnl_volt-dep_bsu_KCNAB-rel"/>
</dbReference>
<reference evidence="5" key="1">
    <citation type="submission" date="2015-10" db="EMBL/GenBank/DDBJ databases">
        <authorList>
            <person name="Regsiter A."/>
            <person name="william w."/>
        </authorList>
    </citation>
    <scope>NUCLEOTIDE SEQUENCE</scope>
    <source>
        <strain evidence="5">Montdore</strain>
    </source>
</reference>
<keyword evidence="6" id="KW-1185">Reference proteome</keyword>
<evidence type="ECO:0000313" key="6">
    <source>
        <dbReference type="Proteomes" id="UP001412239"/>
    </source>
</evidence>
<dbReference type="InterPro" id="IPR036812">
    <property type="entry name" value="NAD(P)_OxRdtase_dom_sf"/>
</dbReference>
<dbReference type="Gene3D" id="3.20.20.100">
    <property type="entry name" value="NADP-dependent oxidoreductase domain"/>
    <property type="match status" value="1"/>
</dbReference>
<keyword evidence="3" id="KW-0560">Oxidoreductase</keyword>
<dbReference type="EMBL" id="LN891133">
    <property type="protein sequence ID" value="CUS08404.1"/>
    <property type="molecule type" value="Genomic_DNA"/>
</dbReference>
<evidence type="ECO:0000256" key="2">
    <source>
        <dbReference type="ARBA" id="ARBA00022857"/>
    </source>
</evidence>
<dbReference type="PANTHER" id="PTHR43150">
    <property type="entry name" value="HYPERKINETIC, ISOFORM M"/>
    <property type="match status" value="1"/>
</dbReference>
<sequence>MEYRLLGRSGLKVSVVSLGGWLTYGGHVEKQKTFDCMKTAFDAGVNFFDTAESYAGGQSEVVMGECIRKYGWARNELVISTKINWGGASASEGHAENSVGLSRKHIVEGLNNSLRRLGLDYVDLVYAHRPDRLTPMQEIVRAFNHVIDQGKAFYWGTSEWSAEEIADAWGVADRLGLIGPVMEQPQYNLLVRDKVEKEYYNLYAKHGLGLTTFSPLRMGILSGKYNDFKIPEGSRLSSSSDSFTKAMREKFHTDEEMRKQITTTKSLEVFPLTQCLNYISQTTNGAAVSQTVAKELGITLSQLAIAWVIKNPKVSSVITGASKPEQVLENVEAVKHAEKLTPEIMERIEKIVGNKPQLENRRFT</sequence>
<dbReference type="PANTHER" id="PTHR43150:SF6">
    <property type="entry name" value="VIC POTASSIUM ION CHANNEL, BETA SUBUNIT (EUROFUNG)"/>
    <property type="match status" value="1"/>
</dbReference>
<organism evidence="5 6">
    <name type="scientific">Tuber aestivum</name>
    <name type="common">summer truffle</name>
    <dbReference type="NCBI Taxonomy" id="59557"/>
    <lineage>
        <taxon>Eukaryota</taxon>
        <taxon>Fungi</taxon>
        <taxon>Dikarya</taxon>
        <taxon>Ascomycota</taxon>
        <taxon>Pezizomycotina</taxon>
        <taxon>Pezizomycetes</taxon>
        <taxon>Pezizales</taxon>
        <taxon>Tuberaceae</taxon>
        <taxon>Tuber</taxon>
    </lineage>
</organism>
<evidence type="ECO:0000313" key="5">
    <source>
        <dbReference type="EMBL" id="CUS08404.1"/>
    </source>
</evidence>
<dbReference type="AlphaFoldDB" id="A0A292PMR3"/>
<evidence type="ECO:0000256" key="1">
    <source>
        <dbReference type="ARBA" id="ARBA00006515"/>
    </source>
</evidence>
<dbReference type="SUPFAM" id="SSF51430">
    <property type="entry name" value="NAD(P)-linked oxidoreductase"/>
    <property type="match status" value="1"/>
</dbReference>
<gene>
    <name evidence="5" type="ORF">GSTUAT00007480001</name>
</gene>
<evidence type="ECO:0000256" key="3">
    <source>
        <dbReference type="ARBA" id="ARBA00023002"/>
    </source>
</evidence>
<proteinExistence type="inferred from homology"/>
<dbReference type="GO" id="GO:0016491">
    <property type="term" value="F:oxidoreductase activity"/>
    <property type="evidence" value="ECO:0007669"/>
    <property type="project" value="UniProtKB-KW"/>
</dbReference>
<dbReference type="Pfam" id="PF00248">
    <property type="entry name" value="Aldo_ket_red"/>
    <property type="match status" value="1"/>
</dbReference>
<name>A0A292PMR3_9PEZI</name>
<dbReference type="Proteomes" id="UP001412239">
    <property type="component" value="Unassembled WGS sequence"/>
</dbReference>
<protein>
    <recommendedName>
        <fullName evidence="4">NADP-dependent oxidoreductase domain-containing protein</fullName>
    </recommendedName>
</protein>
<accession>A0A292PMR3</accession>
<feature type="domain" description="NADP-dependent oxidoreductase" evidence="4">
    <location>
        <begin position="17"/>
        <end position="351"/>
    </location>
</feature>
<keyword evidence="2" id="KW-0521">NADP</keyword>